<organism evidence="8 9">
    <name type="scientific">Marinomonas communis</name>
    <dbReference type="NCBI Taxonomy" id="28254"/>
    <lineage>
        <taxon>Bacteria</taxon>
        <taxon>Pseudomonadati</taxon>
        <taxon>Pseudomonadota</taxon>
        <taxon>Gammaproteobacteria</taxon>
        <taxon>Oceanospirillales</taxon>
        <taxon>Oceanospirillaceae</taxon>
        <taxon>Marinomonas</taxon>
    </lineage>
</organism>
<dbReference type="Gene3D" id="3.30.300.130">
    <property type="entry name" value="Fe-S cluster assembly (FSCA)"/>
    <property type="match status" value="1"/>
</dbReference>
<dbReference type="NCBIfam" id="TIGR03341">
    <property type="entry name" value="YhgI_GntY"/>
    <property type="match status" value="1"/>
</dbReference>
<dbReference type="Proteomes" id="UP000295729">
    <property type="component" value="Unassembled WGS sequence"/>
</dbReference>
<evidence type="ECO:0000256" key="2">
    <source>
        <dbReference type="ARBA" id="ARBA00022723"/>
    </source>
</evidence>
<keyword evidence="1 5" id="KW-0004">4Fe-4S</keyword>
<dbReference type="Gene3D" id="2.60.300.12">
    <property type="entry name" value="HesB-like domain"/>
    <property type="match status" value="1"/>
</dbReference>
<proteinExistence type="inferred from homology"/>
<keyword evidence="4 5" id="KW-0411">Iron-sulfur</keyword>
<feature type="domain" description="NIF system FeS cluster assembly NifU C-terminal" evidence="6">
    <location>
        <begin position="113"/>
        <end position="179"/>
    </location>
</feature>
<keyword evidence="9" id="KW-1185">Reference proteome</keyword>
<dbReference type="GO" id="GO:0016226">
    <property type="term" value="P:iron-sulfur cluster assembly"/>
    <property type="evidence" value="ECO:0007669"/>
    <property type="project" value="UniProtKB-UniRule"/>
</dbReference>
<dbReference type="GO" id="GO:0005506">
    <property type="term" value="F:iron ion binding"/>
    <property type="evidence" value="ECO:0007669"/>
    <property type="project" value="InterPro"/>
</dbReference>
<accession>A0A4R6XH36</accession>
<name>A0A4R6XH36_9GAMM</name>
<gene>
    <name evidence="5" type="primary">nfuA</name>
    <name evidence="8" type="ORF">C8D85_0502</name>
</gene>
<reference evidence="8 9" key="1">
    <citation type="submission" date="2019-03" db="EMBL/GenBank/DDBJ databases">
        <title>Genomic Encyclopedia of Type Strains, Phase IV (KMG-IV): sequencing the most valuable type-strain genomes for metagenomic binning, comparative biology and taxonomic classification.</title>
        <authorList>
            <person name="Goeker M."/>
        </authorList>
    </citation>
    <scope>NUCLEOTIDE SEQUENCE [LARGE SCALE GENOMIC DNA]</scope>
    <source>
        <strain evidence="8 9">DSM 5604</strain>
    </source>
</reference>
<comment type="subunit">
    <text evidence="5">Homodimer.</text>
</comment>
<dbReference type="RefSeq" id="WP_133559778.1">
    <property type="nucleotide sequence ID" value="NZ_JAJGNH010000008.1"/>
</dbReference>
<dbReference type="PANTHER" id="PTHR11178:SF51">
    <property type="entry name" value="FE_S BIOGENESIS PROTEIN NFUA"/>
    <property type="match status" value="1"/>
</dbReference>
<dbReference type="GO" id="GO:0051604">
    <property type="term" value="P:protein maturation"/>
    <property type="evidence" value="ECO:0007669"/>
    <property type="project" value="UniProtKB-UniRule"/>
</dbReference>
<dbReference type="GO" id="GO:0051539">
    <property type="term" value="F:4 iron, 4 sulfur cluster binding"/>
    <property type="evidence" value="ECO:0007669"/>
    <property type="project" value="UniProtKB-UniRule"/>
</dbReference>
<dbReference type="Pfam" id="PF01521">
    <property type="entry name" value="Fe-S_biosyn"/>
    <property type="match status" value="1"/>
</dbReference>
<evidence type="ECO:0000256" key="3">
    <source>
        <dbReference type="ARBA" id="ARBA00023004"/>
    </source>
</evidence>
<dbReference type="OrthoDB" id="9785450at2"/>
<feature type="domain" description="Core" evidence="7">
    <location>
        <begin position="1"/>
        <end position="99"/>
    </location>
</feature>
<evidence type="ECO:0000256" key="4">
    <source>
        <dbReference type="ARBA" id="ARBA00023014"/>
    </source>
</evidence>
<dbReference type="InterPro" id="IPR001075">
    <property type="entry name" value="NIF_FeS_clus_asmbl_NifU_C"/>
</dbReference>
<evidence type="ECO:0000259" key="7">
    <source>
        <dbReference type="Pfam" id="PF01521"/>
    </source>
</evidence>
<protein>
    <recommendedName>
        <fullName evidence="5">Fe/S biogenesis protein NfuA</fullName>
    </recommendedName>
</protein>
<keyword evidence="2 5" id="KW-0479">Metal-binding</keyword>
<comment type="caution">
    <text evidence="8">The sequence shown here is derived from an EMBL/GenBank/DDBJ whole genome shotgun (WGS) entry which is preliminary data.</text>
</comment>
<dbReference type="Pfam" id="PF01106">
    <property type="entry name" value="NifU"/>
    <property type="match status" value="1"/>
</dbReference>
<dbReference type="SUPFAM" id="SSF117916">
    <property type="entry name" value="Fe-S cluster assembly (FSCA) domain-like"/>
    <property type="match status" value="1"/>
</dbReference>
<evidence type="ECO:0000256" key="5">
    <source>
        <dbReference type="HAMAP-Rule" id="MF_01637"/>
    </source>
</evidence>
<comment type="similarity">
    <text evidence="5">Belongs to the NfuA family.</text>
</comment>
<evidence type="ECO:0000256" key="1">
    <source>
        <dbReference type="ARBA" id="ARBA00022485"/>
    </source>
</evidence>
<dbReference type="AlphaFoldDB" id="A0A4R6XH36"/>
<evidence type="ECO:0000313" key="9">
    <source>
        <dbReference type="Proteomes" id="UP000295729"/>
    </source>
</evidence>
<dbReference type="InterPro" id="IPR034904">
    <property type="entry name" value="FSCA_dom_sf"/>
</dbReference>
<sequence>MNITITDSAQEYLGGLLDKQGVEGMAVRIFIQQPGTPYAETCLAYCRPEEVVETDEVLDLPKLRVYMEANSVPFLDEAFVDYATEKMGGQLTIKAPNAKMPKVTADSPIEDQINYVLYSEINPGLAAHGGEVKLVEVIEGGVAVLQFGGGCQGCSAVDLTLKEGVEKTLVEKVPGLTAVKDATDHTVTDNAFM</sequence>
<dbReference type="SUPFAM" id="SSF89360">
    <property type="entry name" value="HesB-like domain"/>
    <property type="match status" value="1"/>
</dbReference>
<dbReference type="InterPro" id="IPR000361">
    <property type="entry name" value="ATAP_core_dom"/>
</dbReference>
<feature type="binding site" evidence="5">
    <location>
        <position position="154"/>
    </location>
    <ligand>
        <name>[4Fe-4S] cluster</name>
        <dbReference type="ChEBI" id="CHEBI:49883"/>
    </ligand>
</feature>
<evidence type="ECO:0000259" key="6">
    <source>
        <dbReference type="Pfam" id="PF01106"/>
    </source>
</evidence>
<comment type="function">
    <text evidence="5">Involved in iron-sulfur cluster biogenesis. Binds a 4Fe-4S cluster, can transfer this cluster to apoproteins, and thereby intervenes in the maturation of Fe/S proteins. Could also act as a scaffold/chaperone for damaged Fe/S proteins.</text>
</comment>
<dbReference type="EMBL" id="SNZA01000001">
    <property type="protein sequence ID" value="TDR15148.1"/>
    <property type="molecule type" value="Genomic_DNA"/>
</dbReference>
<keyword evidence="3 5" id="KW-0408">Iron</keyword>
<feature type="binding site" evidence="5">
    <location>
        <position position="151"/>
    </location>
    <ligand>
        <name>[4Fe-4S] cluster</name>
        <dbReference type="ChEBI" id="CHEBI:49883"/>
    </ligand>
</feature>
<comment type="cofactor">
    <cofactor evidence="5">
        <name>[4Fe-4S] cluster</name>
        <dbReference type="ChEBI" id="CHEBI:49883"/>
    </cofactor>
    <text evidence="5">Binds 1 [4Fe-4S] cluster per subunit. The cluster is presumably bound at the interface of two monomers.</text>
</comment>
<dbReference type="InterPro" id="IPR035903">
    <property type="entry name" value="HesB-like_dom_sf"/>
</dbReference>
<evidence type="ECO:0000313" key="8">
    <source>
        <dbReference type="EMBL" id="TDR15148.1"/>
    </source>
</evidence>
<dbReference type="PANTHER" id="PTHR11178">
    <property type="entry name" value="IRON-SULFUR CLUSTER SCAFFOLD PROTEIN NFU-RELATED"/>
    <property type="match status" value="1"/>
</dbReference>
<dbReference type="HAMAP" id="MF_01637">
    <property type="entry name" value="Fe_S_biogen_NfuA"/>
    <property type="match status" value="1"/>
</dbReference>
<dbReference type="InterPro" id="IPR017726">
    <property type="entry name" value="Fe/S_biogenesis_protein_NfuA"/>
</dbReference>